<evidence type="ECO:0000313" key="2">
    <source>
        <dbReference type="Proteomes" id="UP000800036"/>
    </source>
</evidence>
<organism evidence="1 2">
    <name type="scientific">Bimuria novae-zelandiae CBS 107.79</name>
    <dbReference type="NCBI Taxonomy" id="1447943"/>
    <lineage>
        <taxon>Eukaryota</taxon>
        <taxon>Fungi</taxon>
        <taxon>Dikarya</taxon>
        <taxon>Ascomycota</taxon>
        <taxon>Pezizomycotina</taxon>
        <taxon>Dothideomycetes</taxon>
        <taxon>Pleosporomycetidae</taxon>
        <taxon>Pleosporales</taxon>
        <taxon>Massarineae</taxon>
        <taxon>Didymosphaeriaceae</taxon>
        <taxon>Bimuria</taxon>
    </lineage>
</organism>
<protein>
    <submittedName>
        <fullName evidence="1">Uncharacterized protein</fullName>
    </submittedName>
</protein>
<evidence type="ECO:0000313" key="1">
    <source>
        <dbReference type="EMBL" id="KAF1977300.1"/>
    </source>
</evidence>
<name>A0A6A5VL47_9PLEO</name>
<gene>
    <name evidence="1" type="ORF">BU23DRAFT_452484</name>
</gene>
<dbReference type="EMBL" id="ML976663">
    <property type="protein sequence ID" value="KAF1977300.1"/>
    <property type="molecule type" value="Genomic_DNA"/>
</dbReference>
<accession>A0A6A5VL47</accession>
<proteinExistence type="predicted"/>
<dbReference type="AlphaFoldDB" id="A0A6A5VL47"/>
<reference evidence="1" key="1">
    <citation type="journal article" date="2020" name="Stud. Mycol.">
        <title>101 Dothideomycetes genomes: a test case for predicting lifestyles and emergence of pathogens.</title>
        <authorList>
            <person name="Haridas S."/>
            <person name="Albert R."/>
            <person name="Binder M."/>
            <person name="Bloem J."/>
            <person name="Labutti K."/>
            <person name="Salamov A."/>
            <person name="Andreopoulos B."/>
            <person name="Baker S."/>
            <person name="Barry K."/>
            <person name="Bills G."/>
            <person name="Bluhm B."/>
            <person name="Cannon C."/>
            <person name="Castanera R."/>
            <person name="Culley D."/>
            <person name="Daum C."/>
            <person name="Ezra D."/>
            <person name="Gonzalez J."/>
            <person name="Henrissat B."/>
            <person name="Kuo A."/>
            <person name="Liang C."/>
            <person name="Lipzen A."/>
            <person name="Lutzoni F."/>
            <person name="Magnuson J."/>
            <person name="Mondo S."/>
            <person name="Nolan M."/>
            <person name="Ohm R."/>
            <person name="Pangilinan J."/>
            <person name="Park H.-J."/>
            <person name="Ramirez L."/>
            <person name="Alfaro M."/>
            <person name="Sun H."/>
            <person name="Tritt A."/>
            <person name="Yoshinaga Y."/>
            <person name="Zwiers L.-H."/>
            <person name="Turgeon B."/>
            <person name="Goodwin S."/>
            <person name="Spatafora J."/>
            <person name="Crous P."/>
            <person name="Grigoriev I."/>
        </authorList>
    </citation>
    <scope>NUCLEOTIDE SEQUENCE</scope>
    <source>
        <strain evidence="1">CBS 107.79</strain>
    </source>
</reference>
<sequence>MDPIQAAIDEIKSREQGEDFSYTEVATRYGINCSTLSRRHRGVTASLAATTND</sequence>
<dbReference type="Proteomes" id="UP000800036">
    <property type="component" value="Unassembled WGS sequence"/>
</dbReference>
<dbReference type="OrthoDB" id="3942738at2759"/>
<keyword evidence="2" id="KW-1185">Reference proteome</keyword>